<evidence type="ECO:0000259" key="2">
    <source>
        <dbReference type="Pfam" id="PF08266"/>
    </source>
</evidence>
<proteinExistence type="predicted"/>
<evidence type="ECO:0000313" key="4">
    <source>
        <dbReference type="Proteomes" id="UP000261620"/>
    </source>
</evidence>
<accession>A0A3Q3VWQ4</accession>
<evidence type="ECO:0000256" key="1">
    <source>
        <dbReference type="ARBA" id="ARBA00023180"/>
    </source>
</evidence>
<dbReference type="Gene3D" id="2.60.40.60">
    <property type="entry name" value="Cadherins"/>
    <property type="match status" value="1"/>
</dbReference>
<dbReference type="AlphaFoldDB" id="A0A3Q3VWQ4"/>
<feature type="domain" description="Cadherin N-terminal" evidence="2">
    <location>
        <begin position="32"/>
        <end position="65"/>
    </location>
</feature>
<dbReference type="Ensembl" id="ENSMMOT00000003450.1">
    <property type="protein sequence ID" value="ENSMMOP00000003397.1"/>
    <property type="gene ID" value="ENSMMOG00000002725.1"/>
</dbReference>
<organism evidence="3 4">
    <name type="scientific">Mola mola</name>
    <name type="common">Ocean sunfish</name>
    <name type="synonym">Tetraodon mola</name>
    <dbReference type="NCBI Taxonomy" id="94237"/>
    <lineage>
        <taxon>Eukaryota</taxon>
        <taxon>Metazoa</taxon>
        <taxon>Chordata</taxon>
        <taxon>Craniata</taxon>
        <taxon>Vertebrata</taxon>
        <taxon>Euteleostomi</taxon>
        <taxon>Actinopterygii</taxon>
        <taxon>Neopterygii</taxon>
        <taxon>Teleostei</taxon>
        <taxon>Neoteleostei</taxon>
        <taxon>Acanthomorphata</taxon>
        <taxon>Eupercaria</taxon>
        <taxon>Tetraodontiformes</taxon>
        <taxon>Molidae</taxon>
        <taxon>Mola</taxon>
    </lineage>
</organism>
<reference evidence="3" key="1">
    <citation type="submission" date="2025-08" db="UniProtKB">
        <authorList>
            <consortium name="Ensembl"/>
        </authorList>
    </citation>
    <scope>IDENTIFICATION</scope>
</reference>
<keyword evidence="1" id="KW-0325">Glycoprotein</keyword>
<protein>
    <recommendedName>
        <fullName evidence="2">Cadherin N-terminal domain-containing protein</fullName>
    </recommendedName>
</protein>
<dbReference type="Pfam" id="PF08266">
    <property type="entry name" value="Cadherin_2"/>
    <property type="match status" value="1"/>
</dbReference>
<evidence type="ECO:0000313" key="3">
    <source>
        <dbReference type="Ensembl" id="ENSMMOP00000003397.1"/>
    </source>
</evidence>
<keyword evidence="4" id="KW-1185">Reference proteome</keyword>
<dbReference type="OMA" id="HETWRER"/>
<dbReference type="Proteomes" id="UP000261620">
    <property type="component" value="Unplaced"/>
</dbReference>
<dbReference type="STRING" id="94237.ENSMMOP00000003397"/>
<sequence length="69" mass="8023">MEQRRHETWRERTKWAACIVVLVTFWSGASGQFRYSIPEEVKEGTVVGNIAKDLGLDKATLRERRYPKA</sequence>
<dbReference type="InterPro" id="IPR013164">
    <property type="entry name" value="Cadherin_N"/>
</dbReference>
<reference evidence="3" key="2">
    <citation type="submission" date="2025-09" db="UniProtKB">
        <authorList>
            <consortium name="Ensembl"/>
        </authorList>
    </citation>
    <scope>IDENTIFICATION</scope>
</reference>
<name>A0A3Q3VWQ4_MOLML</name>